<dbReference type="SUPFAM" id="SSF56436">
    <property type="entry name" value="C-type lectin-like"/>
    <property type="match status" value="1"/>
</dbReference>
<feature type="disulfide bond" evidence="6">
    <location>
        <begin position="167"/>
        <end position="176"/>
    </location>
</feature>
<dbReference type="InterPro" id="IPR001881">
    <property type="entry name" value="EGF-like_Ca-bd_dom"/>
</dbReference>
<feature type="signal peptide" evidence="7">
    <location>
        <begin position="1"/>
        <end position="20"/>
    </location>
</feature>
<name>A0A9J7L0U1_BRAFL</name>
<sequence length="476" mass="50027">MWSLLLLLVTVTSLPASSQGKCCGDILREATEQVDQSSGYRVPDGWTLCYIDARDAAYHDTPCVNLLQGIPGYGDAQGLLAAGGNFGCWHGNTGGSPGPAFASNSVIENSCRANTQHSTLLSAWATSTTTLGVCINGITCDDDECISAPCQNGATCQDGLDSFTCLCAPGYNGTLCETDIDECASSPCLGGGTCVDHVNSYSCVCPKGHVGDRCETVAYADGCLLFSSDAVSYPEASQECQNRGGHLVDVKDVGLQRLIADSIPTGSDVSPWIGLKMSPGIMTYADGSSASGDLQWSSGGPAASCELCAFLDSTDGYLAQTGSCSERKQYVCRSDPEPCAHAQDICFNNGACTTCFNGSYTYCTCPLGYEGVLCNMDIDECASNPCQNGATCLHGHNNYYCHCSFGYEGHNCQGDIDLCAEVSCPFDWKCEDQGDHFICLAGTTRMAEPYSCSSASCPNGLYCKEEGPASFSCRAG</sequence>
<dbReference type="SMART" id="SM00034">
    <property type="entry name" value="CLECT"/>
    <property type="match status" value="1"/>
</dbReference>
<dbReference type="InterPro" id="IPR001304">
    <property type="entry name" value="C-type_lectin-like"/>
</dbReference>
<dbReference type="PRINTS" id="PR00010">
    <property type="entry name" value="EGFBLOOD"/>
</dbReference>
<evidence type="ECO:0000259" key="9">
    <source>
        <dbReference type="PROSITE" id="PS50041"/>
    </source>
</evidence>
<dbReference type="AlphaFoldDB" id="A0A9J7L0U1"/>
<evidence type="ECO:0000256" key="1">
    <source>
        <dbReference type="ARBA" id="ARBA00022536"/>
    </source>
</evidence>
<dbReference type="GO" id="GO:0005509">
    <property type="term" value="F:calcium ion binding"/>
    <property type="evidence" value="ECO:0007669"/>
    <property type="project" value="InterPro"/>
</dbReference>
<keyword evidence="3" id="KW-0677">Repeat</keyword>
<organism evidence="10 11">
    <name type="scientific">Branchiostoma floridae</name>
    <name type="common">Florida lancelet</name>
    <name type="synonym">Amphioxus</name>
    <dbReference type="NCBI Taxonomy" id="7739"/>
    <lineage>
        <taxon>Eukaryota</taxon>
        <taxon>Metazoa</taxon>
        <taxon>Chordata</taxon>
        <taxon>Cephalochordata</taxon>
        <taxon>Leptocardii</taxon>
        <taxon>Amphioxiformes</taxon>
        <taxon>Branchiostomatidae</taxon>
        <taxon>Branchiostoma</taxon>
    </lineage>
</organism>
<evidence type="ECO:0000313" key="11">
    <source>
        <dbReference type="RefSeq" id="XP_035673360.1"/>
    </source>
</evidence>
<dbReference type="FunFam" id="2.10.25.10:FF:000117">
    <property type="entry name" value="Delta-like protein"/>
    <property type="match status" value="1"/>
</dbReference>
<dbReference type="GeneID" id="118413869"/>
<reference evidence="10" key="1">
    <citation type="journal article" date="2020" name="Nat. Ecol. Evol.">
        <title>Deeply conserved synteny resolves early events in vertebrate evolution.</title>
        <authorList>
            <person name="Simakov O."/>
            <person name="Marletaz F."/>
            <person name="Yue J.X."/>
            <person name="O'Connell B."/>
            <person name="Jenkins J."/>
            <person name="Brandt A."/>
            <person name="Calef R."/>
            <person name="Tung C.H."/>
            <person name="Huang T.K."/>
            <person name="Schmutz J."/>
            <person name="Satoh N."/>
            <person name="Yu J.K."/>
            <person name="Putnam N.H."/>
            <person name="Green R.E."/>
            <person name="Rokhsar D.S."/>
        </authorList>
    </citation>
    <scope>NUCLEOTIDE SEQUENCE [LARGE SCALE GENOMIC DNA]</scope>
    <source>
        <strain evidence="10">S238N-H82</strain>
    </source>
</reference>
<keyword evidence="2 7" id="KW-0732">Signal</keyword>
<dbReference type="PANTHER" id="PTHR12916:SF9">
    <property type="entry name" value="NEUROGENIC LOCUS NOTCH HOMOLOG PROTEIN 1-RELATED"/>
    <property type="match status" value="1"/>
</dbReference>
<dbReference type="InterPro" id="IPR000152">
    <property type="entry name" value="EGF-type_Asp/Asn_hydroxyl_site"/>
</dbReference>
<feature type="chain" id="PRO_5039886221" evidence="7">
    <location>
        <begin position="21"/>
        <end position="476"/>
    </location>
</feature>
<dbReference type="Gene3D" id="2.10.25.10">
    <property type="entry name" value="Laminin"/>
    <property type="match status" value="3"/>
</dbReference>
<reference evidence="11" key="2">
    <citation type="submission" date="2025-08" db="UniProtKB">
        <authorList>
            <consortium name="RefSeq"/>
        </authorList>
    </citation>
    <scope>IDENTIFICATION</scope>
    <source>
        <strain evidence="11">S238N-H82</strain>
        <tissue evidence="11">Testes</tissue>
    </source>
</reference>
<dbReference type="FunFam" id="2.10.25.10:FF:000123">
    <property type="entry name" value="Crumbs homolog 1 (Drosophila)"/>
    <property type="match status" value="1"/>
</dbReference>
<dbReference type="InterPro" id="IPR013032">
    <property type="entry name" value="EGF-like_CS"/>
</dbReference>
<feature type="disulfide bond" evidence="6">
    <location>
        <begin position="205"/>
        <end position="214"/>
    </location>
</feature>
<comment type="caution">
    <text evidence="6">Lacks conserved residue(s) required for the propagation of feature annotation.</text>
</comment>
<evidence type="ECO:0000256" key="4">
    <source>
        <dbReference type="ARBA" id="ARBA00023157"/>
    </source>
</evidence>
<dbReference type="PROSITE" id="PS00010">
    <property type="entry name" value="ASX_HYDROXYL"/>
    <property type="match status" value="2"/>
</dbReference>
<evidence type="ECO:0000313" key="10">
    <source>
        <dbReference type="Proteomes" id="UP000001554"/>
    </source>
</evidence>
<dbReference type="InterPro" id="IPR016187">
    <property type="entry name" value="CTDL_fold"/>
</dbReference>
<dbReference type="SUPFAM" id="SSF57196">
    <property type="entry name" value="EGF/Laminin"/>
    <property type="match status" value="4"/>
</dbReference>
<dbReference type="Pfam" id="PF00008">
    <property type="entry name" value="EGF"/>
    <property type="match status" value="2"/>
</dbReference>
<dbReference type="Pfam" id="PF12661">
    <property type="entry name" value="hEGF"/>
    <property type="match status" value="1"/>
</dbReference>
<dbReference type="FunFam" id="2.10.25.10:FF:000814">
    <property type="entry name" value="Sushi, von Willebrand factor type A, EGF and pentraxin domain-containing protein 1"/>
    <property type="match status" value="1"/>
</dbReference>
<keyword evidence="1 6" id="KW-0245">EGF-like domain</keyword>
<dbReference type="SMART" id="SM00179">
    <property type="entry name" value="EGF_CA"/>
    <property type="match status" value="3"/>
</dbReference>
<dbReference type="PROSITE" id="PS50026">
    <property type="entry name" value="EGF_3"/>
    <property type="match status" value="4"/>
</dbReference>
<evidence type="ECO:0000256" key="6">
    <source>
        <dbReference type="PROSITE-ProRule" id="PRU00076"/>
    </source>
</evidence>
<dbReference type="InterPro" id="IPR016186">
    <property type="entry name" value="C-type_lectin-like/link_sf"/>
</dbReference>
<protein>
    <submittedName>
        <fullName evidence="11">Fibropellin-1-like isoform X2</fullName>
    </submittedName>
</protein>
<feature type="domain" description="EGF-like" evidence="8">
    <location>
        <begin position="377"/>
        <end position="413"/>
    </location>
</feature>
<evidence type="ECO:0000256" key="3">
    <source>
        <dbReference type="ARBA" id="ARBA00022737"/>
    </source>
</evidence>
<keyword evidence="5" id="KW-0325">Glycoprotein</keyword>
<feature type="domain" description="EGF-like" evidence="8">
    <location>
        <begin position="179"/>
        <end position="215"/>
    </location>
</feature>
<dbReference type="Proteomes" id="UP000001554">
    <property type="component" value="Chromosome 4"/>
</dbReference>
<dbReference type="PROSITE" id="PS01187">
    <property type="entry name" value="EGF_CA"/>
    <property type="match status" value="1"/>
</dbReference>
<dbReference type="PANTHER" id="PTHR12916">
    <property type="entry name" value="CYTOCHROME C OXIDASE POLYPEPTIDE VIC-2"/>
    <property type="match status" value="1"/>
</dbReference>
<dbReference type="PROSITE" id="PS01186">
    <property type="entry name" value="EGF_2"/>
    <property type="match status" value="3"/>
</dbReference>
<accession>A0A9J7L0U1</accession>
<dbReference type="InterPro" id="IPR000742">
    <property type="entry name" value="EGF"/>
</dbReference>
<dbReference type="Gene3D" id="3.10.100.10">
    <property type="entry name" value="Mannose-Binding Protein A, subunit A"/>
    <property type="match status" value="1"/>
</dbReference>
<feature type="domain" description="EGF-like" evidence="8">
    <location>
        <begin position="141"/>
        <end position="177"/>
    </location>
</feature>
<feature type="disulfide bond" evidence="6">
    <location>
        <begin position="346"/>
        <end position="363"/>
    </location>
</feature>
<gene>
    <name evidence="11" type="primary">LOC118413869</name>
</gene>
<feature type="domain" description="C-type lectin" evidence="9">
    <location>
        <begin position="219"/>
        <end position="333"/>
    </location>
</feature>
<keyword evidence="4 6" id="KW-1015">Disulfide bond</keyword>
<dbReference type="PROSITE" id="PS50041">
    <property type="entry name" value="C_TYPE_LECTIN_2"/>
    <property type="match status" value="1"/>
</dbReference>
<feature type="disulfide bond" evidence="6">
    <location>
        <begin position="403"/>
        <end position="412"/>
    </location>
</feature>
<feature type="domain" description="EGF-like" evidence="8">
    <location>
        <begin position="335"/>
        <end position="375"/>
    </location>
</feature>
<dbReference type="SMART" id="SM00181">
    <property type="entry name" value="EGF"/>
    <property type="match status" value="4"/>
</dbReference>
<dbReference type="RefSeq" id="XP_035673360.1">
    <property type="nucleotide sequence ID" value="XM_035817467.1"/>
</dbReference>
<dbReference type="CDD" id="cd00054">
    <property type="entry name" value="EGF_CA"/>
    <property type="match status" value="3"/>
</dbReference>
<evidence type="ECO:0000256" key="7">
    <source>
        <dbReference type="SAM" id="SignalP"/>
    </source>
</evidence>
<feature type="disulfide bond" evidence="6">
    <location>
        <begin position="365"/>
        <end position="374"/>
    </location>
</feature>
<dbReference type="CDD" id="cd00037">
    <property type="entry name" value="CLECT"/>
    <property type="match status" value="1"/>
</dbReference>
<proteinExistence type="predicted"/>
<dbReference type="InterPro" id="IPR018097">
    <property type="entry name" value="EGF_Ca-bd_CS"/>
</dbReference>
<dbReference type="FunFam" id="3.10.100.10:FF:000107">
    <property type="entry name" value="Uncharacterized protein"/>
    <property type="match status" value="1"/>
</dbReference>
<keyword evidence="10" id="KW-1185">Reference proteome</keyword>
<dbReference type="PROSITE" id="PS00022">
    <property type="entry name" value="EGF_1"/>
    <property type="match status" value="4"/>
</dbReference>
<evidence type="ECO:0000256" key="2">
    <source>
        <dbReference type="ARBA" id="ARBA00022729"/>
    </source>
</evidence>
<evidence type="ECO:0000259" key="8">
    <source>
        <dbReference type="PROSITE" id="PS50026"/>
    </source>
</evidence>
<evidence type="ECO:0000256" key="5">
    <source>
        <dbReference type="ARBA" id="ARBA00023180"/>
    </source>
</evidence>